<proteinExistence type="predicted"/>
<dbReference type="Proteomes" id="UP000095038">
    <property type="component" value="Unassembled WGS sequence"/>
</dbReference>
<sequence>MVHIFLFLRLLLLTVNMYFLPFFSFFFLFHLVFFFHHLLNIFLSKTIPKFQKILENWKRSYKLNLNLENSSFVGKRSQIQD</sequence>
<dbReference type="RefSeq" id="XP_020048914.1">
    <property type="nucleotide sequence ID" value="XM_020189109.1"/>
</dbReference>
<keyword evidence="1" id="KW-1133">Transmembrane helix</keyword>
<dbReference type="GeneID" id="30962745"/>
<organism evidence="2 3">
    <name type="scientific">Ascoidea rubescens DSM 1968</name>
    <dbReference type="NCBI Taxonomy" id="1344418"/>
    <lineage>
        <taxon>Eukaryota</taxon>
        <taxon>Fungi</taxon>
        <taxon>Dikarya</taxon>
        <taxon>Ascomycota</taxon>
        <taxon>Saccharomycotina</taxon>
        <taxon>Saccharomycetes</taxon>
        <taxon>Ascoideaceae</taxon>
        <taxon>Ascoidea</taxon>
    </lineage>
</organism>
<dbReference type="AlphaFoldDB" id="A0A1D2VM16"/>
<reference evidence="3" key="1">
    <citation type="submission" date="2016-05" db="EMBL/GenBank/DDBJ databases">
        <title>Comparative genomics of biotechnologically important yeasts.</title>
        <authorList>
            <consortium name="DOE Joint Genome Institute"/>
            <person name="Riley R."/>
            <person name="Haridas S."/>
            <person name="Wolfe K.H."/>
            <person name="Lopes M.R."/>
            <person name="Hittinger C.T."/>
            <person name="Goker M."/>
            <person name="Salamov A."/>
            <person name="Wisecaver J."/>
            <person name="Long T.M."/>
            <person name="Aerts A.L."/>
            <person name="Barry K."/>
            <person name="Choi C."/>
            <person name="Clum A."/>
            <person name="Coughlan A.Y."/>
            <person name="Deshpande S."/>
            <person name="Douglass A.P."/>
            <person name="Hanson S.J."/>
            <person name="Klenk H.-P."/>
            <person name="Labutti K."/>
            <person name="Lapidus A."/>
            <person name="Lindquist E."/>
            <person name="Lipzen A."/>
            <person name="Meier-Kolthoff J.P."/>
            <person name="Ohm R.A."/>
            <person name="Otillar R.P."/>
            <person name="Pangilinan J."/>
            <person name="Peng Y."/>
            <person name="Rokas A."/>
            <person name="Rosa C.A."/>
            <person name="Scheuner C."/>
            <person name="Sibirny A.A."/>
            <person name="Slot J.C."/>
            <person name="Stielow J.B."/>
            <person name="Sun H."/>
            <person name="Kurtzman C.P."/>
            <person name="Blackwell M."/>
            <person name="Grigoriev I.V."/>
            <person name="Jeffries T.W."/>
        </authorList>
    </citation>
    <scope>NUCLEOTIDE SEQUENCE [LARGE SCALE GENOMIC DNA]</scope>
    <source>
        <strain evidence="3">DSM 1968</strain>
    </source>
</reference>
<evidence type="ECO:0000313" key="3">
    <source>
        <dbReference type="Proteomes" id="UP000095038"/>
    </source>
</evidence>
<keyword evidence="3" id="KW-1185">Reference proteome</keyword>
<name>A0A1D2VM16_9ASCO</name>
<keyword evidence="1" id="KW-0812">Transmembrane</keyword>
<keyword evidence="1" id="KW-0472">Membrane</keyword>
<feature type="transmembrane region" description="Helical" evidence="1">
    <location>
        <begin position="20"/>
        <end position="43"/>
    </location>
</feature>
<evidence type="ECO:0000256" key="1">
    <source>
        <dbReference type="SAM" id="Phobius"/>
    </source>
</evidence>
<accession>A0A1D2VM16</accession>
<gene>
    <name evidence="2" type="ORF">ASCRUDRAFT_136479</name>
</gene>
<evidence type="ECO:0000313" key="2">
    <source>
        <dbReference type="EMBL" id="ODV62607.1"/>
    </source>
</evidence>
<dbReference type="InParanoid" id="A0A1D2VM16"/>
<dbReference type="EMBL" id="KV454477">
    <property type="protein sequence ID" value="ODV62607.1"/>
    <property type="molecule type" value="Genomic_DNA"/>
</dbReference>
<protein>
    <submittedName>
        <fullName evidence="2">Uncharacterized protein</fullName>
    </submittedName>
</protein>